<protein>
    <submittedName>
        <fullName evidence="6">LysR family transcriptional regulator</fullName>
    </submittedName>
</protein>
<sequence>MPNRVEAETVRGHAMELVWLLDFVTLAECSVFSRAAEIRNVTQPAFTRRIKKLEYAVGTVLFDRSVHPVTLTPAGEKFLPVAQGLIFEWESARAELAGAGEPRAGIRIACLQSLSVAYVPVFLRGLYDHGSRPRFRVFADNFAGCVDAVTSGSADVLICYSHDTISTGSFLPGKTVCPLDRDRLIPVSKAMGGQALHGLDGGNIPFLSPGPGSFLGRLTRTILARNGDALSLDTVYEDSIGAALKTAVTEGLGIAWLPEKLVAAELAGGALADLSMDRPEMAEPIGITAYRNAHATSPQVERFWSRLVSRSTG</sequence>
<comment type="similarity">
    <text evidence="1">Belongs to the LysR transcriptional regulatory family.</text>
</comment>
<dbReference type="EMBL" id="QXXQ01000008">
    <property type="protein sequence ID" value="RID91162.1"/>
    <property type="molecule type" value="Genomic_DNA"/>
</dbReference>
<dbReference type="Gene3D" id="1.10.10.10">
    <property type="entry name" value="Winged helix-like DNA-binding domain superfamily/Winged helix DNA-binding domain"/>
    <property type="match status" value="1"/>
</dbReference>
<gene>
    <name evidence="6" type="ORF">D2N39_14810</name>
</gene>
<keyword evidence="4" id="KW-0804">Transcription</keyword>
<organism evidence="6 7">
    <name type="scientific">Gemmobacter lutimaris</name>
    <dbReference type="NCBI Taxonomy" id="2306023"/>
    <lineage>
        <taxon>Bacteria</taxon>
        <taxon>Pseudomonadati</taxon>
        <taxon>Pseudomonadota</taxon>
        <taxon>Alphaproteobacteria</taxon>
        <taxon>Rhodobacterales</taxon>
        <taxon>Paracoccaceae</taxon>
        <taxon>Gemmobacter</taxon>
    </lineage>
</organism>
<evidence type="ECO:0000256" key="4">
    <source>
        <dbReference type="ARBA" id="ARBA00023163"/>
    </source>
</evidence>
<keyword evidence="3" id="KW-0238">DNA-binding</keyword>
<dbReference type="InterPro" id="IPR036390">
    <property type="entry name" value="WH_DNA-bd_sf"/>
</dbReference>
<name>A0A398BL72_9RHOB</name>
<evidence type="ECO:0000313" key="7">
    <source>
        <dbReference type="Proteomes" id="UP000266649"/>
    </source>
</evidence>
<keyword evidence="2" id="KW-0805">Transcription regulation</keyword>
<dbReference type="SUPFAM" id="SSF53850">
    <property type="entry name" value="Periplasmic binding protein-like II"/>
    <property type="match status" value="1"/>
</dbReference>
<keyword evidence="7" id="KW-1185">Reference proteome</keyword>
<dbReference type="AlphaFoldDB" id="A0A398BL72"/>
<comment type="caution">
    <text evidence="6">The sequence shown here is derived from an EMBL/GenBank/DDBJ whole genome shotgun (WGS) entry which is preliminary data.</text>
</comment>
<dbReference type="InterPro" id="IPR036388">
    <property type="entry name" value="WH-like_DNA-bd_sf"/>
</dbReference>
<evidence type="ECO:0000256" key="1">
    <source>
        <dbReference type="ARBA" id="ARBA00009437"/>
    </source>
</evidence>
<accession>A0A398BL72</accession>
<proteinExistence type="inferred from homology"/>
<evidence type="ECO:0000256" key="2">
    <source>
        <dbReference type="ARBA" id="ARBA00023015"/>
    </source>
</evidence>
<evidence type="ECO:0000259" key="5">
    <source>
        <dbReference type="PROSITE" id="PS50931"/>
    </source>
</evidence>
<feature type="domain" description="HTH lysR-type" evidence="5">
    <location>
        <begin position="15"/>
        <end position="72"/>
    </location>
</feature>
<dbReference type="InterPro" id="IPR000847">
    <property type="entry name" value="LysR_HTH_N"/>
</dbReference>
<dbReference type="Gene3D" id="3.40.190.10">
    <property type="entry name" value="Periplasmic binding protein-like II"/>
    <property type="match status" value="2"/>
</dbReference>
<dbReference type="CDD" id="cd05466">
    <property type="entry name" value="PBP2_LTTR_substrate"/>
    <property type="match status" value="1"/>
</dbReference>
<dbReference type="Pfam" id="PF03466">
    <property type="entry name" value="LysR_substrate"/>
    <property type="match status" value="1"/>
</dbReference>
<dbReference type="GO" id="GO:0000976">
    <property type="term" value="F:transcription cis-regulatory region binding"/>
    <property type="evidence" value="ECO:0007669"/>
    <property type="project" value="TreeGrafter"/>
</dbReference>
<dbReference type="InterPro" id="IPR005119">
    <property type="entry name" value="LysR_subst-bd"/>
</dbReference>
<dbReference type="SUPFAM" id="SSF46785">
    <property type="entry name" value="Winged helix' DNA-binding domain"/>
    <property type="match status" value="1"/>
</dbReference>
<dbReference type="PROSITE" id="PS50931">
    <property type="entry name" value="HTH_LYSR"/>
    <property type="match status" value="1"/>
</dbReference>
<reference evidence="6 7" key="1">
    <citation type="submission" date="2018-09" db="EMBL/GenBank/DDBJ databases">
        <title>Gemmobacter lutimaris sp. nov., a marine bacterium isolated from tidal flat.</title>
        <authorList>
            <person name="Lee D.W."/>
            <person name="Yoo Y."/>
            <person name="Kim J.-J."/>
            <person name="Kim B.S."/>
        </authorList>
    </citation>
    <scope>NUCLEOTIDE SEQUENCE [LARGE SCALE GENOMIC DNA]</scope>
    <source>
        <strain evidence="6 7">YJ-T1-11</strain>
    </source>
</reference>
<dbReference type="PANTHER" id="PTHR30126:SF2">
    <property type="entry name" value="HTH-TYPE TRANSCRIPTIONAL REGULATOR YJIE"/>
    <property type="match status" value="1"/>
</dbReference>
<dbReference type="GO" id="GO:0003700">
    <property type="term" value="F:DNA-binding transcription factor activity"/>
    <property type="evidence" value="ECO:0007669"/>
    <property type="project" value="InterPro"/>
</dbReference>
<dbReference type="PANTHER" id="PTHR30126">
    <property type="entry name" value="HTH-TYPE TRANSCRIPTIONAL REGULATOR"/>
    <property type="match status" value="1"/>
</dbReference>
<dbReference type="Proteomes" id="UP000266649">
    <property type="component" value="Unassembled WGS sequence"/>
</dbReference>
<evidence type="ECO:0000256" key="3">
    <source>
        <dbReference type="ARBA" id="ARBA00023125"/>
    </source>
</evidence>
<dbReference type="Pfam" id="PF00126">
    <property type="entry name" value="HTH_1"/>
    <property type="match status" value="1"/>
</dbReference>
<dbReference type="PRINTS" id="PR00039">
    <property type="entry name" value="HTHLYSR"/>
</dbReference>
<evidence type="ECO:0000313" key="6">
    <source>
        <dbReference type="EMBL" id="RID91162.1"/>
    </source>
</evidence>